<evidence type="ECO:0000313" key="2">
    <source>
        <dbReference type="EMBL" id="QQP93829.1"/>
    </source>
</evidence>
<keyword evidence="2" id="KW-0614">Plasmid</keyword>
<reference evidence="2" key="1">
    <citation type="submission" date="2021-02" db="EMBL/GenBank/DDBJ databases">
        <title>Skermanella TT6 skin isolate.</title>
        <authorList>
            <person name="Lee K."/>
            <person name="Ganzorig M."/>
        </authorList>
    </citation>
    <scope>NUCLEOTIDE SEQUENCE</scope>
    <source>
        <strain evidence="2">TT6</strain>
    </source>
</reference>
<keyword evidence="3" id="KW-1185">Reference proteome</keyword>
<name>A0ABX7BKR9_9PROT</name>
<evidence type="ECO:0000256" key="1">
    <source>
        <dbReference type="SAM" id="MobiDB-lite"/>
    </source>
</evidence>
<feature type="compositionally biased region" description="Low complexity" evidence="1">
    <location>
        <begin position="386"/>
        <end position="397"/>
    </location>
</feature>
<accession>A0ABX7BKR9</accession>
<geneLocation type="plasmid" evidence="2 3">
    <name>pTT6-3</name>
</geneLocation>
<protein>
    <recommendedName>
        <fullName evidence="4">HTH DNA binding domain-containing protein</fullName>
    </recommendedName>
</protein>
<sequence>MAELFVAGPVAGALEAAATAVGRLDAALADTPLRPAWAVWSGLDAACRHAGADGHKVDPYRLAAHLHGLPLRTDPAAPPIDRGREITGLNHAVGLRGWLAAPDAGQAALRDAALDSLRASGRDRPALVAAALGMLEWLAGQGSRPAIRAAVPLYLRERGTTIHLLAAVTGGDALRAGAADPDGFTVRFLEAVLREAADGRDLLLTMEREWREARNRVDRRAGGRSNSRLPAAVDLLAASPLLSVSALADALGCSVEGASRMLDALVGLEVAAEVTGRAGRGARRLYGLKRLLPIRAETTAARRRARGGPRGRPRRVLTPPFAELATDPAEVAVRPDADPVEPARLAPVSFDFDALDRLVAAADERTRGVRRLLDRIARGEKPFPPGDGADGPAPDEP</sequence>
<dbReference type="RefSeq" id="WP_201083629.1">
    <property type="nucleotide sequence ID" value="NZ_CP067423.1"/>
</dbReference>
<dbReference type="EMBL" id="CP067423">
    <property type="protein sequence ID" value="QQP93829.1"/>
    <property type="molecule type" value="Genomic_DNA"/>
</dbReference>
<organism evidence="2 3">
    <name type="scientific">Skermanella cutis</name>
    <dbReference type="NCBI Taxonomy" id="2775420"/>
    <lineage>
        <taxon>Bacteria</taxon>
        <taxon>Pseudomonadati</taxon>
        <taxon>Pseudomonadota</taxon>
        <taxon>Alphaproteobacteria</taxon>
        <taxon>Rhodospirillales</taxon>
        <taxon>Azospirillaceae</taxon>
        <taxon>Skermanella</taxon>
    </lineage>
</organism>
<evidence type="ECO:0000313" key="3">
    <source>
        <dbReference type="Proteomes" id="UP000595197"/>
    </source>
</evidence>
<feature type="region of interest" description="Disordered" evidence="1">
    <location>
        <begin position="373"/>
        <end position="397"/>
    </location>
</feature>
<gene>
    <name evidence="2" type="ORF">IGS68_34455</name>
</gene>
<proteinExistence type="predicted"/>
<evidence type="ECO:0008006" key="4">
    <source>
        <dbReference type="Google" id="ProtNLM"/>
    </source>
</evidence>
<dbReference type="Proteomes" id="UP000595197">
    <property type="component" value="Plasmid pTT6-3"/>
</dbReference>